<feature type="region of interest" description="Disordered" evidence="4">
    <location>
        <begin position="151"/>
        <end position="174"/>
    </location>
</feature>
<dbReference type="InterPro" id="IPR006683">
    <property type="entry name" value="Thioestr_dom"/>
</dbReference>
<evidence type="ECO:0000313" key="6">
    <source>
        <dbReference type="EMBL" id="MFC6645212.1"/>
    </source>
</evidence>
<evidence type="ECO:0000313" key="7">
    <source>
        <dbReference type="Proteomes" id="UP001596391"/>
    </source>
</evidence>
<evidence type="ECO:0000259" key="5">
    <source>
        <dbReference type="PROSITE" id="PS51770"/>
    </source>
</evidence>
<dbReference type="EMBL" id="JBHSWI010000001">
    <property type="protein sequence ID" value="MFC6645212.1"/>
    <property type="molecule type" value="Genomic_DNA"/>
</dbReference>
<reference evidence="7" key="1">
    <citation type="journal article" date="2019" name="Int. J. Syst. Evol. Microbiol.">
        <title>The Global Catalogue of Microorganisms (GCM) 10K type strain sequencing project: providing services to taxonomists for standard genome sequencing and annotation.</title>
        <authorList>
            <consortium name="The Broad Institute Genomics Platform"/>
            <consortium name="The Broad Institute Genome Sequencing Center for Infectious Disease"/>
            <person name="Wu L."/>
            <person name="Ma J."/>
        </authorList>
    </citation>
    <scope>NUCLEOTIDE SEQUENCE [LARGE SCALE GENOMIC DNA]</scope>
    <source>
        <strain evidence="7">CGMCC 1.16026</strain>
    </source>
</reference>
<organism evidence="6 7">
    <name type="scientific">Granulicella cerasi</name>
    <dbReference type="NCBI Taxonomy" id="741063"/>
    <lineage>
        <taxon>Bacteria</taxon>
        <taxon>Pseudomonadati</taxon>
        <taxon>Acidobacteriota</taxon>
        <taxon>Terriglobia</taxon>
        <taxon>Terriglobales</taxon>
        <taxon>Acidobacteriaceae</taxon>
        <taxon>Granulicella</taxon>
    </lineage>
</organism>
<dbReference type="EC" id="3.1.2.20" evidence="6"/>
<dbReference type="PANTHER" id="PTHR11049:SF16">
    <property type="entry name" value="PROTEIN VDLD"/>
    <property type="match status" value="1"/>
</dbReference>
<dbReference type="RefSeq" id="WP_263371596.1">
    <property type="nucleotide sequence ID" value="NZ_JAGSYD010000003.1"/>
</dbReference>
<feature type="compositionally biased region" description="Basic and acidic residues" evidence="4">
    <location>
        <begin position="151"/>
        <end position="165"/>
    </location>
</feature>
<dbReference type="PANTHER" id="PTHR11049">
    <property type="entry name" value="ACYL COENZYME A THIOESTER HYDROLASE"/>
    <property type="match status" value="1"/>
</dbReference>
<dbReference type="GO" id="GO:0047617">
    <property type="term" value="F:fatty acyl-CoA hydrolase activity"/>
    <property type="evidence" value="ECO:0007669"/>
    <property type="project" value="UniProtKB-EC"/>
</dbReference>
<dbReference type="InterPro" id="IPR040170">
    <property type="entry name" value="Cytosol_ACT"/>
</dbReference>
<dbReference type="Gene3D" id="3.10.129.10">
    <property type="entry name" value="Hotdog Thioesterase"/>
    <property type="match status" value="1"/>
</dbReference>
<keyword evidence="7" id="KW-1185">Reference proteome</keyword>
<gene>
    <name evidence="6" type="ORF">ACFQBQ_06335</name>
</gene>
<dbReference type="SUPFAM" id="SSF54637">
    <property type="entry name" value="Thioesterase/thiol ester dehydrase-isomerase"/>
    <property type="match status" value="1"/>
</dbReference>
<dbReference type="PROSITE" id="PS51770">
    <property type="entry name" value="HOTDOG_ACOT"/>
    <property type="match status" value="1"/>
</dbReference>
<proteinExistence type="inferred from homology"/>
<name>A0ABW1Z758_9BACT</name>
<sequence length="174" mass="19350">MSERVISRTVAESMAERNEIVFPNDVNPLGNLFGGRLMQFIDLVGAVASVRHAGAVTVTASMDTLDFVSPVKVGELLILKASVNRAFKTSMEVGVKAMVEDVLGNGRMRHVATAYLTYVAVDVLGGKLEVPQVVPETEHQKRRYEDALKRREMRSSETMRKKELRATLPPEWHV</sequence>
<evidence type="ECO:0000256" key="1">
    <source>
        <dbReference type="ARBA" id="ARBA00010458"/>
    </source>
</evidence>
<evidence type="ECO:0000256" key="3">
    <source>
        <dbReference type="PROSITE-ProRule" id="PRU01106"/>
    </source>
</evidence>
<comment type="caution">
    <text evidence="6">The sequence shown here is derived from an EMBL/GenBank/DDBJ whole genome shotgun (WGS) entry which is preliminary data.</text>
</comment>
<dbReference type="CDD" id="cd03442">
    <property type="entry name" value="BFIT_BACH"/>
    <property type="match status" value="1"/>
</dbReference>
<dbReference type="InterPro" id="IPR033120">
    <property type="entry name" value="HOTDOG_ACOT"/>
</dbReference>
<dbReference type="InterPro" id="IPR029069">
    <property type="entry name" value="HotDog_dom_sf"/>
</dbReference>
<protein>
    <submittedName>
        <fullName evidence="6">Acyl-CoA thioesterase</fullName>
        <ecNumber evidence="6">3.1.2.20</ecNumber>
    </submittedName>
</protein>
<keyword evidence="2 3" id="KW-0378">Hydrolase</keyword>
<evidence type="ECO:0000256" key="2">
    <source>
        <dbReference type="ARBA" id="ARBA00022801"/>
    </source>
</evidence>
<feature type="domain" description="HotDog ACOT-type" evidence="5">
    <location>
        <begin position="11"/>
        <end position="124"/>
    </location>
</feature>
<dbReference type="Proteomes" id="UP001596391">
    <property type="component" value="Unassembled WGS sequence"/>
</dbReference>
<comment type="similarity">
    <text evidence="1">Belongs to the acyl coenzyme A hydrolase family.</text>
</comment>
<evidence type="ECO:0000256" key="4">
    <source>
        <dbReference type="SAM" id="MobiDB-lite"/>
    </source>
</evidence>
<accession>A0ABW1Z758</accession>
<dbReference type="Pfam" id="PF03061">
    <property type="entry name" value="4HBT"/>
    <property type="match status" value="1"/>
</dbReference>